<dbReference type="AlphaFoldDB" id="A0A1I6FI92"/>
<sequence>MDWNKAADEARTLMQAHEALSRVMPRPNAPKRTWVEYHRRSAAVYARVAEIDRGHFHETMFWATREREKAESIEQSALT</sequence>
<protein>
    <submittedName>
        <fullName evidence="1">Uncharacterized protein</fullName>
    </submittedName>
</protein>
<accession>A0A1I6FI92</accession>
<dbReference type="Proteomes" id="UP000198583">
    <property type="component" value="Unassembled WGS sequence"/>
</dbReference>
<evidence type="ECO:0000313" key="1">
    <source>
        <dbReference type="EMBL" id="SFR29661.1"/>
    </source>
</evidence>
<proteinExistence type="predicted"/>
<dbReference type="RefSeq" id="WP_093606044.1">
    <property type="nucleotide sequence ID" value="NZ_FOYL01000020.1"/>
</dbReference>
<gene>
    <name evidence="1" type="ORF">SAMN04488564_120134</name>
</gene>
<dbReference type="STRING" id="84724.SAMN04488564_120134"/>
<dbReference type="InterPro" id="IPR048152">
    <property type="entry name" value="AMED_5909-like"/>
</dbReference>
<reference evidence="2" key="1">
    <citation type="submission" date="2016-10" db="EMBL/GenBank/DDBJ databases">
        <authorList>
            <person name="Varghese N."/>
            <person name="Submissions S."/>
        </authorList>
    </citation>
    <scope>NUCLEOTIDE SEQUENCE [LARGE SCALE GENOMIC DNA]</scope>
    <source>
        <strain evidence="2">DSM 44232</strain>
    </source>
</reference>
<evidence type="ECO:0000313" key="2">
    <source>
        <dbReference type="Proteomes" id="UP000198583"/>
    </source>
</evidence>
<dbReference type="EMBL" id="FOYL01000020">
    <property type="protein sequence ID" value="SFR29661.1"/>
    <property type="molecule type" value="Genomic_DNA"/>
</dbReference>
<keyword evidence="2" id="KW-1185">Reference proteome</keyword>
<organism evidence="1 2">
    <name type="scientific">Lentzea waywayandensis</name>
    <dbReference type="NCBI Taxonomy" id="84724"/>
    <lineage>
        <taxon>Bacteria</taxon>
        <taxon>Bacillati</taxon>
        <taxon>Actinomycetota</taxon>
        <taxon>Actinomycetes</taxon>
        <taxon>Pseudonocardiales</taxon>
        <taxon>Pseudonocardiaceae</taxon>
        <taxon>Lentzea</taxon>
    </lineage>
</organism>
<dbReference type="OrthoDB" id="3627899at2"/>
<name>A0A1I6FI92_9PSEU</name>
<dbReference type="NCBIfam" id="NF041510">
    <property type="entry name" value="AMED_5909_fam"/>
    <property type="match status" value="1"/>
</dbReference>